<reference evidence="2" key="1">
    <citation type="submission" date="2017-03" db="EMBL/GenBank/DDBJ databases">
        <title>The mitochondrial genome of the carnivorous plant Utricularia reniformis (Lentibulariaceae): structure, comparative analysis and evolutionary landmarks.</title>
        <authorList>
            <person name="Silva S.R."/>
            <person name="Alvarenga D.O."/>
            <person name="Michael T.P."/>
            <person name="Miranda V.F.O."/>
            <person name="Varani A.M."/>
        </authorList>
    </citation>
    <scope>NUCLEOTIDE SEQUENCE</scope>
</reference>
<keyword evidence="1" id="KW-1133">Transmembrane helix</keyword>
<keyword evidence="1" id="KW-0812">Transmembrane</keyword>
<organism evidence="2">
    <name type="scientific">Utricularia reniformis</name>
    <dbReference type="NCBI Taxonomy" id="192314"/>
    <lineage>
        <taxon>Eukaryota</taxon>
        <taxon>Viridiplantae</taxon>
        <taxon>Streptophyta</taxon>
        <taxon>Embryophyta</taxon>
        <taxon>Tracheophyta</taxon>
        <taxon>Spermatophyta</taxon>
        <taxon>Magnoliopsida</taxon>
        <taxon>eudicotyledons</taxon>
        <taxon>Gunneridae</taxon>
        <taxon>Pentapetalae</taxon>
        <taxon>asterids</taxon>
        <taxon>lamiids</taxon>
        <taxon>Lamiales</taxon>
        <taxon>Lentibulariaceae</taxon>
        <taxon>Utricularia</taxon>
    </lineage>
</organism>
<protein>
    <submittedName>
        <fullName evidence="2">Uncharacterized protein</fullName>
    </submittedName>
</protein>
<geneLocation type="mitochondrion" evidence="2"/>
<evidence type="ECO:0000256" key="1">
    <source>
        <dbReference type="SAM" id="Phobius"/>
    </source>
</evidence>
<dbReference type="EMBL" id="KY774314">
    <property type="protein sequence ID" value="ART31936.1"/>
    <property type="molecule type" value="Genomic_DNA"/>
</dbReference>
<sequence length="50" mass="5884">MSLSKKSDYSSKSYQRKLINSRSQDQSFSFLFSALWKLLSRISIFALLLY</sequence>
<name>A0A1Y0B3B4_9LAMI</name>
<proteinExistence type="predicted"/>
<evidence type="ECO:0000313" key="2">
    <source>
        <dbReference type="EMBL" id="ART31936.1"/>
    </source>
</evidence>
<accession>A0A1Y0B3B4</accession>
<keyword evidence="2" id="KW-0496">Mitochondrion</keyword>
<keyword evidence="1" id="KW-0472">Membrane</keyword>
<dbReference type="AlphaFoldDB" id="A0A1Y0B3B4"/>
<gene>
    <name evidence="2" type="ORF">AEK19_MT1760</name>
</gene>
<feature type="transmembrane region" description="Helical" evidence="1">
    <location>
        <begin position="28"/>
        <end position="49"/>
    </location>
</feature>